<feature type="transmembrane region" description="Helical" evidence="1">
    <location>
        <begin position="454"/>
        <end position="470"/>
    </location>
</feature>
<keyword evidence="1" id="KW-1133">Transmembrane helix</keyword>
<keyword evidence="3" id="KW-1185">Reference proteome</keyword>
<dbReference type="InterPro" id="IPR021200">
    <property type="entry name" value="CHIM_prot"/>
</dbReference>
<protein>
    <submittedName>
        <fullName evidence="2">Membrane protein</fullName>
    </submittedName>
</protein>
<feature type="transmembrane region" description="Helical" evidence="1">
    <location>
        <begin position="156"/>
        <end position="178"/>
    </location>
</feature>
<feature type="transmembrane region" description="Helical" evidence="1">
    <location>
        <begin position="258"/>
        <end position="274"/>
    </location>
</feature>
<dbReference type="NCBIfam" id="TIGR03766">
    <property type="entry name" value="TIGR03766 family XrtG-associated glycosyltransferase"/>
    <property type="match status" value="1"/>
</dbReference>
<feature type="transmembrane region" description="Helical" evidence="1">
    <location>
        <begin position="281"/>
        <end position="299"/>
    </location>
</feature>
<dbReference type="EMBL" id="UFYW01000001">
    <property type="protein sequence ID" value="STD84738.1"/>
    <property type="molecule type" value="Genomic_DNA"/>
</dbReference>
<evidence type="ECO:0000313" key="2">
    <source>
        <dbReference type="EMBL" id="STD84738.1"/>
    </source>
</evidence>
<feature type="transmembrane region" description="Helical" evidence="1">
    <location>
        <begin position="185"/>
        <end position="205"/>
    </location>
</feature>
<dbReference type="AlphaFoldDB" id="A0A376H8L8"/>
<feature type="transmembrane region" description="Helical" evidence="1">
    <location>
        <begin position="235"/>
        <end position="252"/>
    </location>
</feature>
<gene>
    <name evidence="2" type="ORF">NCTC12360_03285</name>
</gene>
<organism evidence="2 3">
    <name type="scientific">Enterococcus gallinarum</name>
    <dbReference type="NCBI Taxonomy" id="1353"/>
    <lineage>
        <taxon>Bacteria</taxon>
        <taxon>Bacillati</taxon>
        <taxon>Bacillota</taxon>
        <taxon>Bacilli</taxon>
        <taxon>Lactobacillales</taxon>
        <taxon>Enterococcaceae</taxon>
        <taxon>Enterococcus</taxon>
    </lineage>
</organism>
<keyword evidence="1" id="KW-0812">Transmembrane</keyword>
<dbReference type="Proteomes" id="UP000254807">
    <property type="component" value="Unassembled WGS sequence"/>
</dbReference>
<feature type="transmembrane region" description="Helical" evidence="1">
    <location>
        <begin position="476"/>
        <end position="493"/>
    </location>
</feature>
<feature type="transmembrane region" description="Helical" evidence="1">
    <location>
        <begin position="88"/>
        <end position="108"/>
    </location>
</feature>
<name>A0A376H8L8_ENTGA</name>
<feature type="transmembrane region" description="Helical" evidence="1">
    <location>
        <begin position="428"/>
        <end position="445"/>
    </location>
</feature>
<reference evidence="2 3" key="1">
    <citation type="submission" date="2018-06" db="EMBL/GenBank/DDBJ databases">
        <authorList>
            <consortium name="Pathogen Informatics"/>
            <person name="Doyle S."/>
        </authorList>
    </citation>
    <scope>NUCLEOTIDE SEQUENCE [LARGE SCALE GENOMIC DNA]</scope>
    <source>
        <strain evidence="2 3">NCTC12360</strain>
    </source>
</reference>
<dbReference type="RefSeq" id="WP_060813850.1">
    <property type="nucleotide sequence ID" value="NZ_JBHULA010000035.1"/>
</dbReference>
<sequence length="513" mass="58372">MKSKFFIAGNWIINGLFCLFFGLTLIFALISPNMTIGDNSVFGTSTTLATTFFVLGAIAFIIAVYCYPKVQQFLTWLFVTHRYVTVTVFVLGVLAWQIVFVSFLHSAIGWDVAAIHDALTDTTNPEIVAYYSLNQNNLPILLWQHQLAEWFSTTSWLFFDSVTLFLVNLSALFNLLTIRLLCKKYLVPAIYLHGIWLLVFPSIIVPYTDTWVLPFVSASLFFYAIMIKKEIPTKYNLLGAVGLGIAAVVGYFIKPSALILLIAVLLIEAISFFAKKWQSKGRIVLLMITLITAGGTYALCNHQLENQQYIAIDESRAIPMIHFMNIGLTNDGGYSPEDAQAMAELPTKQARIDYSKEKIQERLKERGVLGYISFLFQKHRNNTADGTFAWLKEGSFIQEGETPKGKGFTRWLQEGYYLYGNRIADFRFMAQIWWVICLLIIAFGWKRQGKYEQMLRLSLVGGFLFLLLFEGGRSRYLIQFLPFFLLLASLTMGDSIRFVKRIFTLDQGIKGDK</sequence>
<evidence type="ECO:0000313" key="3">
    <source>
        <dbReference type="Proteomes" id="UP000254807"/>
    </source>
</evidence>
<dbReference type="OrthoDB" id="5695313at2"/>
<feature type="transmembrane region" description="Helical" evidence="1">
    <location>
        <begin position="12"/>
        <end position="30"/>
    </location>
</feature>
<feature type="transmembrane region" description="Helical" evidence="1">
    <location>
        <begin position="211"/>
        <end position="228"/>
    </location>
</feature>
<evidence type="ECO:0000256" key="1">
    <source>
        <dbReference type="SAM" id="Phobius"/>
    </source>
</evidence>
<feature type="transmembrane region" description="Helical" evidence="1">
    <location>
        <begin position="42"/>
        <end position="67"/>
    </location>
</feature>
<proteinExistence type="predicted"/>
<accession>A0A376H8L8</accession>
<keyword evidence="1" id="KW-0472">Membrane</keyword>